<feature type="transmembrane region" description="Helical" evidence="7">
    <location>
        <begin position="79"/>
        <end position="99"/>
    </location>
</feature>
<dbReference type="InterPro" id="IPR001915">
    <property type="entry name" value="Peptidase_M48"/>
</dbReference>
<comment type="similarity">
    <text evidence="6">Belongs to the peptidase M48 family.</text>
</comment>
<evidence type="ECO:0000313" key="9">
    <source>
        <dbReference type="EMBL" id="GAA3847154.1"/>
    </source>
</evidence>
<sequence>MRIDVYTPILLSLLLAAVSPMVGRRVAPALAARVLAVSAVLTAAATTWSLLLLAVTLIGQAPPVVADARADGHPLPEPVPGTIAVAATLALLLVVVRVHRAIRAEFGTRRALRTLCAGHPPDTELVVAASPVPQAFAIPGSGGAPGRILVTSALLGALEPAERRVLLAHERAHLTHRHASLATAVALATAADPFLAPVRTTVTFLMERWADEQAADAVGDRSTTARALARAALTTRRRPPSCALNFTDHAVTRRIAALQSGPPPHLWPLAASTLALGALPALGAADATGDLLRLLEHVLP</sequence>
<evidence type="ECO:0000256" key="2">
    <source>
        <dbReference type="ARBA" id="ARBA00022723"/>
    </source>
</evidence>
<keyword evidence="7" id="KW-1133">Transmembrane helix</keyword>
<name>A0ABP7JL72_9ACTN</name>
<feature type="transmembrane region" description="Helical" evidence="7">
    <location>
        <begin position="35"/>
        <end position="59"/>
    </location>
</feature>
<dbReference type="InterPro" id="IPR052173">
    <property type="entry name" value="Beta-lactam_resp_regulator"/>
</dbReference>
<evidence type="ECO:0000313" key="10">
    <source>
        <dbReference type="Proteomes" id="UP001501563"/>
    </source>
</evidence>
<evidence type="ECO:0000259" key="8">
    <source>
        <dbReference type="Pfam" id="PF01435"/>
    </source>
</evidence>
<evidence type="ECO:0000256" key="7">
    <source>
        <dbReference type="SAM" id="Phobius"/>
    </source>
</evidence>
<proteinExistence type="inferred from homology"/>
<dbReference type="EMBL" id="BAAAZA010000001">
    <property type="protein sequence ID" value="GAA3847154.1"/>
    <property type="molecule type" value="Genomic_DNA"/>
</dbReference>
<evidence type="ECO:0000256" key="1">
    <source>
        <dbReference type="ARBA" id="ARBA00022670"/>
    </source>
</evidence>
<comment type="cofactor">
    <cofactor evidence="6">
        <name>Zn(2+)</name>
        <dbReference type="ChEBI" id="CHEBI:29105"/>
    </cofactor>
    <text evidence="6">Binds 1 zinc ion per subunit.</text>
</comment>
<evidence type="ECO:0000256" key="4">
    <source>
        <dbReference type="ARBA" id="ARBA00022833"/>
    </source>
</evidence>
<protein>
    <recommendedName>
        <fullName evidence="8">Peptidase M48 domain-containing protein</fullName>
    </recommendedName>
</protein>
<organism evidence="9 10">
    <name type="scientific">Streptomyces lannensis</name>
    <dbReference type="NCBI Taxonomy" id="766498"/>
    <lineage>
        <taxon>Bacteria</taxon>
        <taxon>Bacillati</taxon>
        <taxon>Actinomycetota</taxon>
        <taxon>Actinomycetes</taxon>
        <taxon>Kitasatosporales</taxon>
        <taxon>Streptomycetaceae</taxon>
        <taxon>Streptomyces</taxon>
    </lineage>
</organism>
<dbReference type="Gene3D" id="3.30.2010.10">
    <property type="entry name" value="Metalloproteases ('zincins'), catalytic domain"/>
    <property type="match status" value="1"/>
</dbReference>
<feature type="transmembrane region" description="Helical" evidence="7">
    <location>
        <begin position="6"/>
        <end position="23"/>
    </location>
</feature>
<keyword evidence="1 6" id="KW-0645">Protease</keyword>
<evidence type="ECO:0000256" key="6">
    <source>
        <dbReference type="RuleBase" id="RU003983"/>
    </source>
</evidence>
<keyword evidence="4 6" id="KW-0862">Zinc</keyword>
<keyword evidence="7" id="KW-0812">Transmembrane</keyword>
<feature type="domain" description="Peptidase M48" evidence="8">
    <location>
        <begin position="119"/>
        <end position="190"/>
    </location>
</feature>
<reference evidence="10" key="1">
    <citation type="journal article" date="2019" name="Int. J. Syst. Evol. Microbiol.">
        <title>The Global Catalogue of Microorganisms (GCM) 10K type strain sequencing project: providing services to taxonomists for standard genome sequencing and annotation.</title>
        <authorList>
            <consortium name="The Broad Institute Genomics Platform"/>
            <consortium name="The Broad Institute Genome Sequencing Center for Infectious Disease"/>
            <person name="Wu L."/>
            <person name="Ma J."/>
        </authorList>
    </citation>
    <scope>NUCLEOTIDE SEQUENCE [LARGE SCALE GENOMIC DNA]</scope>
    <source>
        <strain evidence="10">JCM 16578</strain>
    </source>
</reference>
<keyword evidence="2" id="KW-0479">Metal-binding</keyword>
<dbReference type="RefSeq" id="WP_345545872.1">
    <property type="nucleotide sequence ID" value="NZ_BAAAZA010000001.1"/>
</dbReference>
<gene>
    <name evidence="9" type="ORF">GCM10022207_05380</name>
</gene>
<dbReference type="PANTHER" id="PTHR34978:SF3">
    <property type="entry name" value="SLR0241 PROTEIN"/>
    <property type="match status" value="1"/>
</dbReference>
<dbReference type="Proteomes" id="UP001501563">
    <property type="component" value="Unassembled WGS sequence"/>
</dbReference>
<comment type="caution">
    <text evidence="9">The sequence shown here is derived from an EMBL/GenBank/DDBJ whole genome shotgun (WGS) entry which is preliminary data.</text>
</comment>
<accession>A0ABP7JL72</accession>
<evidence type="ECO:0000256" key="3">
    <source>
        <dbReference type="ARBA" id="ARBA00022801"/>
    </source>
</evidence>
<evidence type="ECO:0000256" key="5">
    <source>
        <dbReference type="ARBA" id="ARBA00023049"/>
    </source>
</evidence>
<keyword evidence="7" id="KW-0472">Membrane</keyword>
<keyword evidence="5 6" id="KW-0482">Metalloprotease</keyword>
<keyword evidence="3 6" id="KW-0378">Hydrolase</keyword>
<dbReference type="PANTHER" id="PTHR34978">
    <property type="entry name" value="POSSIBLE SENSOR-TRANSDUCER PROTEIN BLAR"/>
    <property type="match status" value="1"/>
</dbReference>
<dbReference type="Pfam" id="PF01435">
    <property type="entry name" value="Peptidase_M48"/>
    <property type="match status" value="1"/>
</dbReference>
<keyword evidence="10" id="KW-1185">Reference proteome</keyword>